<accession>A0AC34G1G6</accession>
<protein>
    <submittedName>
        <fullName evidence="2">Uncharacterized protein</fullName>
    </submittedName>
</protein>
<organism evidence="1 2">
    <name type="scientific">Panagrolaimus sp. ES5</name>
    <dbReference type="NCBI Taxonomy" id="591445"/>
    <lineage>
        <taxon>Eukaryota</taxon>
        <taxon>Metazoa</taxon>
        <taxon>Ecdysozoa</taxon>
        <taxon>Nematoda</taxon>
        <taxon>Chromadorea</taxon>
        <taxon>Rhabditida</taxon>
        <taxon>Tylenchina</taxon>
        <taxon>Panagrolaimomorpha</taxon>
        <taxon>Panagrolaimoidea</taxon>
        <taxon>Panagrolaimidae</taxon>
        <taxon>Panagrolaimus</taxon>
    </lineage>
</organism>
<proteinExistence type="predicted"/>
<dbReference type="Proteomes" id="UP000887579">
    <property type="component" value="Unplaced"/>
</dbReference>
<sequence length="219" mass="23172">MEDAGKAVLETVTVDDCVIFEVFGCIESVVVFNVEDAIEVFVADGLLICVVATLSDDVVFSVLEVVGIVEGDGDGKVDGDGDEGIFVDDFTVVLSVFKLVNVCFAVVVDVAGMDTGFEDCVGAVEAFEVVVVEEGTVDFKVVDVTFGLLFWVVSGNLDVVKGFCVEDCVEDDFIVAEDDDTTTVLVFVVSLMLGVVKCVETILSGIVVGREVTTSSEVC</sequence>
<evidence type="ECO:0000313" key="1">
    <source>
        <dbReference type="Proteomes" id="UP000887579"/>
    </source>
</evidence>
<name>A0AC34G1G6_9BILA</name>
<evidence type="ECO:0000313" key="2">
    <source>
        <dbReference type="WBParaSite" id="ES5_v2.g23077.t1"/>
    </source>
</evidence>
<reference evidence="2" key="1">
    <citation type="submission" date="2022-11" db="UniProtKB">
        <authorList>
            <consortium name="WormBaseParasite"/>
        </authorList>
    </citation>
    <scope>IDENTIFICATION</scope>
</reference>
<dbReference type="WBParaSite" id="ES5_v2.g23077.t1">
    <property type="protein sequence ID" value="ES5_v2.g23077.t1"/>
    <property type="gene ID" value="ES5_v2.g23077"/>
</dbReference>